<dbReference type="Proteomes" id="UP000054549">
    <property type="component" value="Unassembled WGS sequence"/>
</dbReference>
<proteinExistence type="predicted"/>
<accession>A0A0C2WXD4</accession>
<sequence>MIKDNEHDVQRSEQHLRIEAIQKLDNGEHPQLVLTSFALAARKLIVALSRHSPTLQYQCTPSITVVLKQVRFAHEDSSLPSLLA</sequence>
<keyword evidence="2" id="KW-1185">Reference proteome</keyword>
<gene>
    <name evidence="1" type="ORF">M378DRAFT_166953</name>
</gene>
<dbReference type="AlphaFoldDB" id="A0A0C2WXD4"/>
<name>A0A0C2WXD4_AMAMK</name>
<protein>
    <submittedName>
        <fullName evidence="1">Uncharacterized protein</fullName>
    </submittedName>
</protein>
<dbReference type="EMBL" id="KN818284">
    <property type="protein sequence ID" value="KIL61486.1"/>
    <property type="molecule type" value="Genomic_DNA"/>
</dbReference>
<evidence type="ECO:0000313" key="1">
    <source>
        <dbReference type="EMBL" id="KIL61486.1"/>
    </source>
</evidence>
<evidence type="ECO:0000313" key="2">
    <source>
        <dbReference type="Proteomes" id="UP000054549"/>
    </source>
</evidence>
<dbReference type="InParanoid" id="A0A0C2WXD4"/>
<organism evidence="1 2">
    <name type="scientific">Amanita muscaria (strain Koide BX008)</name>
    <dbReference type="NCBI Taxonomy" id="946122"/>
    <lineage>
        <taxon>Eukaryota</taxon>
        <taxon>Fungi</taxon>
        <taxon>Dikarya</taxon>
        <taxon>Basidiomycota</taxon>
        <taxon>Agaricomycotina</taxon>
        <taxon>Agaricomycetes</taxon>
        <taxon>Agaricomycetidae</taxon>
        <taxon>Agaricales</taxon>
        <taxon>Pluteineae</taxon>
        <taxon>Amanitaceae</taxon>
        <taxon>Amanita</taxon>
    </lineage>
</organism>
<reference evidence="1 2" key="1">
    <citation type="submission" date="2014-04" db="EMBL/GenBank/DDBJ databases">
        <title>Evolutionary Origins and Diversification of the Mycorrhizal Mutualists.</title>
        <authorList>
            <consortium name="DOE Joint Genome Institute"/>
            <consortium name="Mycorrhizal Genomics Consortium"/>
            <person name="Kohler A."/>
            <person name="Kuo A."/>
            <person name="Nagy L.G."/>
            <person name="Floudas D."/>
            <person name="Copeland A."/>
            <person name="Barry K.W."/>
            <person name="Cichocki N."/>
            <person name="Veneault-Fourrey C."/>
            <person name="LaButti K."/>
            <person name="Lindquist E.A."/>
            <person name="Lipzen A."/>
            <person name="Lundell T."/>
            <person name="Morin E."/>
            <person name="Murat C."/>
            <person name="Riley R."/>
            <person name="Ohm R."/>
            <person name="Sun H."/>
            <person name="Tunlid A."/>
            <person name="Henrissat B."/>
            <person name="Grigoriev I.V."/>
            <person name="Hibbett D.S."/>
            <person name="Martin F."/>
        </authorList>
    </citation>
    <scope>NUCLEOTIDE SEQUENCE [LARGE SCALE GENOMIC DNA]</scope>
    <source>
        <strain evidence="1 2">Koide BX008</strain>
    </source>
</reference>
<dbReference type="HOGENOM" id="CLU_2526990_0_0_1"/>